<dbReference type="Proteomes" id="UP000664940">
    <property type="component" value="Unassembled WGS sequence"/>
</dbReference>
<evidence type="ECO:0000313" key="3">
    <source>
        <dbReference type="Proteomes" id="UP000664940"/>
    </source>
</evidence>
<reference evidence="2 3" key="1">
    <citation type="journal article" date="2020" name="Nature">
        <title>Six reference-quality genomes reveal evolution of bat adaptations.</title>
        <authorList>
            <person name="Jebb D."/>
            <person name="Huang Z."/>
            <person name="Pippel M."/>
            <person name="Hughes G.M."/>
            <person name="Lavrichenko K."/>
            <person name="Devanna P."/>
            <person name="Winkler S."/>
            <person name="Jermiin L.S."/>
            <person name="Skirmuntt E.C."/>
            <person name="Katzourakis A."/>
            <person name="Burkitt-Gray L."/>
            <person name="Ray D.A."/>
            <person name="Sullivan K.A.M."/>
            <person name="Roscito J.G."/>
            <person name="Kirilenko B.M."/>
            <person name="Davalos L.M."/>
            <person name="Corthals A.P."/>
            <person name="Power M.L."/>
            <person name="Jones G."/>
            <person name="Ransome R.D."/>
            <person name="Dechmann D.K.N."/>
            <person name="Locatelli A.G."/>
            <person name="Puechmaille S.J."/>
            <person name="Fedrigo O."/>
            <person name="Jarvis E.D."/>
            <person name="Hiller M."/>
            <person name="Vernes S.C."/>
            <person name="Myers E.W."/>
            <person name="Teeling E.C."/>
        </authorList>
    </citation>
    <scope>NUCLEOTIDE SEQUENCE [LARGE SCALE GENOMIC DNA]</scope>
    <source>
        <strain evidence="2">Bat1K_MPI-CBG_1</strain>
    </source>
</reference>
<accession>A0A834BCG3</accession>
<name>A0A834BCG3_9CHIR</name>
<evidence type="ECO:0000313" key="2">
    <source>
        <dbReference type="EMBL" id="KAF6125210.1"/>
    </source>
</evidence>
<organism evidence="2 3">
    <name type="scientific">Phyllostomus discolor</name>
    <name type="common">pale spear-nosed bat</name>
    <dbReference type="NCBI Taxonomy" id="89673"/>
    <lineage>
        <taxon>Eukaryota</taxon>
        <taxon>Metazoa</taxon>
        <taxon>Chordata</taxon>
        <taxon>Craniata</taxon>
        <taxon>Vertebrata</taxon>
        <taxon>Euteleostomi</taxon>
        <taxon>Mammalia</taxon>
        <taxon>Eutheria</taxon>
        <taxon>Laurasiatheria</taxon>
        <taxon>Chiroptera</taxon>
        <taxon>Yangochiroptera</taxon>
        <taxon>Phyllostomidae</taxon>
        <taxon>Phyllostominae</taxon>
        <taxon>Phyllostomus</taxon>
    </lineage>
</organism>
<gene>
    <name evidence="2" type="ORF">HJG60_009733</name>
</gene>
<comment type="caution">
    <text evidence="2">The sequence shown here is derived from an EMBL/GenBank/DDBJ whole genome shotgun (WGS) entry which is preliminary data.</text>
</comment>
<protein>
    <submittedName>
        <fullName evidence="2">Uncharacterized protein</fullName>
    </submittedName>
</protein>
<sequence>MPSPLALPRTNRANQRKPRQRLVPDDGTAQGARGDLGLEPGAQGPARGGRLQDPGSGRGRGGGTRGVARRLGLRYQDFWSSAQSPRSPCPERDDTVWLLWGATLYRILLRPRRQTLAAAFEVLALAQSTFPPCIALYFSDAEQNMGTLACRTLLIFQGRRVFVSRIVQQANWEDIRS</sequence>
<feature type="region of interest" description="Disordered" evidence="1">
    <location>
        <begin position="1"/>
        <end position="66"/>
    </location>
</feature>
<proteinExistence type="predicted"/>
<dbReference type="AlphaFoldDB" id="A0A834BCG3"/>
<evidence type="ECO:0000256" key="1">
    <source>
        <dbReference type="SAM" id="MobiDB-lite"/>
    </source>
</evidence>
<dbReference type="EMBL" id="JABVXQ010000002">
    <property type="protein sequence ID" value="KAF6125210.1"/>
    <property type="molecule type" value="Genomic_DNA"/>
</dbReference>
<feature type="compositionally biased region" description="Gly residues" evidence="1">
    <location>
        <begin position="56"/>
        <end position="65"/>
    </location>
</feature>